<sequence length="1432" mass="161994">MKKEYHVSRNVRLQWFLEHINSTVSVDDPSKKNGEEVIVLSVVPLDPPSEWNFESSHLYHYLVTSSTDIVCLSESYSAVFCLDMSPSISTVDIQRGRVMIDEILISLRRSVEGFINSFRIPGSTRFFEPIVFVTVIVHTPFFTTPAQQVLVQGWKLTKLNVVEFLSAIEKQLQLLEDNIAHVSGLVHDQLAEFRLRQADSEKLVGALFEENTEKLVLPSKTEISMVSPDSGFINLLRYGMLALRLLPPSSCPNLIVITDGMITLPDIHVLDSVLSQLRNNAVAVSFLHVGSQFHPHCALGLVPYVELMQFIALATTGSYIPSPPAVVFPDAQGKLNLYQLSFLTWSFVKGALGIEPCSGELSKGEWCVRNRRFDGNREPQLRTKKQSEDSLNVTLASVLCCRMREGYFVKSVYVKDDTVDLCLVLPWSNHIYIEYYVSSDWPSSESVRYAISIKAPYEFLHDITCLIKKPFHSPYRQAVVSRFWSTLKTLNHADLLLSHLDSFQNNPVTYTLPDSIRSGMPLFYLPSDSSQPVISSNDSSSPQFSHFWRLISALDPGVWQKWLHTHRLGVVLTHDRPLPQFLHTPNPNGRFQSIQCRYAASTLFNFLKDWTSFVLIENHSFIKFITPSEGYDNVQTWFFIIRVTSKPPCVVLHVAFLGNTPGYLRNLAIETLKEKLTELKFPIRPTKKEQRQTSRKLPEFVGDQQQQMTECCMLLKKPLEKLYERMPSEFGTVVFPDGTQPLIAAKPLRPASSLVTTLSRYLYHRRWVWTASARPGTSYSFGRAPLARLLANLTRMRLDEGFRFAHSTAGIINMVLEVNMKCFDEGTRKTDILPCVIQYVLFPPHTVFIAPKNGSSDDEGAEEDQNEFVVELISECWIEPQHGVVTRSPPNRLYMENLRYYQLADVMWWNDAECISSLLTFEHLRLMCQDSSVVIPDPITLKTIPNPLEKWPNAVALADERIQKVPFAYNLMNILPKCQQAQILFSLFIQELCGNVETKTSADMPNCLLMETFYENLKDLHDRDMCLSKEDSKKLIDLIVQREKDNVSLAEEVKEFSDGSNSKTGSNETLEVPMIGDWKRMISWATGEGDTETDTESTGVRSGGMRVQPKRHAWQRRHKAASAAPPVQWRCFVKALSSSRCIITLVPASFQDVKALADEEFPASRLRANSWDMMRHGQSAGAAASIRARTSSVGARVGGASTSSTHTAITLPLFVYDCLVSNLIDSSAGRTGDDIFIDKTNETADEPSSEHDSDNSHITLEELSLREHCKMVMQSFNNAFVVSLFKSLRLGNSIHAVDVKTAVEECEESSVEIDITNYLKTVCGHLKELLSENQDENSATDSEVLLSVFKHPGPCLDYKHLHKLIKNKFLRILTASFKAVPSDPKYYFCSPMWERDRQVVSTPFGHDDSCRVLESSNEFDSLHFSADISDFR</sequence>
<comment type="caution">
    <text evidence="2">The sequence shown here is derived from an EMBL/GenBank/DDBJ whole genome shotgun (WGS) entry which is preliminary data.</text>
</comment>
<proteinExistence type="predicted"/>
<keyword evidence="3" id="KW-1185">Reference proteome</keyword>
<dbReference type="STRING" id="195883.A0A482WGX8"/>
<dbReference type="EMBL" id="QKKF02035878">
    <property type="protein sequence ID" value="RZF32789.1"/>
    <property type="molecule type" value="Genomic_DNA"/>
</dbReference>
<evidence type="ECO:0000256" key="1">
    <source>
        <dbReference type="SAM" id="MobiDB-lite"/>
    </source>
</evidence>
<evidence type="ECO:0008006" key="4">
    <source>
        <dbReference type="Google" id="ProtNLM"/>
    </source>
</evidence>
<dbReference type="PANTHER" id="PTHR14918:SF3">
    <property type="entry name" value="KICSTOR COMPLEX PROTEIN SZT2"/>
    <property type="match status" value="1"/>
</dbReference>
<dbReference type="OrthoDB" id="6628610at2759"/>
<gene>
    <name evidence="2" type="ORF">LSTR_LSTR011435</name>
</gene>
<evidence type="ECO:0000313" key="2">
    <source>
        <dbReference type="EMBL" id="RZF32789.1"/>
    </source>
</evidence>
<dbReference type="InterPro" id="IPR033228">
    <property type="entry name" value="SZT2"/>
</dbReference>
<feature type="region of interest" description="Disordered" evidence="1">
    <location>
        <begin position="1088"/>
        <end position="1112"/>
    </location>
</feature>
<protein>
    <recommendedName>
        <fullName evidence="4">Protein SZT2</fullName>
    </recommendedName>
</protein>
<dbReference type="PANTHER" id="PTHR14918">
    <property type="entry name" value="KICSTOR COMPLEX PROTEIN SZT2"/>
    <property type="match status" value="1"/>
</dbReference>
<dbReference type="Proteomes" id="UP000291343">
    <property type="component" value="Unassembled WGS sequence"/>
</dbReference>
<accession>A0A482WGX8</accession>
<evidence type="ECO:0000313" key="3">
    <source>
        <dbReference type="Proteomes" id="UP000291343"/>
    </source>
</evidence>
<reference evidence="2 3" key="1">
    <citation type="journal article" date="2017" name="Gigascience">
        <title>Genome sequence of the small brown planthopper, Laodelphax striatellus.</title>
        <authorList>
            <person name="Zhu J."/>
            <person name="Jiang F."/>
            <person name="Wang X."/>
            <person name="Yang P."/>
            <person name="Bao Y."/>
            <person name="Zhao W."/>
            <person name="Wang W."/>
            <person name="Lu H."/>
            <person name="Wang Q."/>
            <person name="Cui N."/>
            <person name="Li J."/>
            <person name="Chen X."/>
            <person name="Luo L."/>
            <person name="Yu J."/>
            <person name="Kang L."/>
            <person name="Cui F."/>
        </authorList>
    </citation>
    <scope>NUCLEOTIDE SEQUENCE [LARGE SCALE GENOMIC DNA]</scope>
    <source>
        <strain evidence="2">Lst14</strain>
    </source>
</reference>
<organism evidence="2 3">
    <name type="scientific">Laodelphax striatellus</name>
    <name type="common">Small brown planthopper</name>
    <name type="synonym">Delphax striatella</name>
    <dbReference type="NCBI Taxonomy" id="195883"/>
    <lineage>
        <taxon>Eukaryota</taxon>
        <taxon>Metazoa</taxon>
        <taxon>Ecdysozoa</taxon>
        <taxon>Arthropoda</taxon>
        <taxon>Hexapoda</taxon>
        <taxon>Insecta</taxon>
        <taxon>Pterygota</taxon>
        <taxon>Neoptera</taxon>
        <taxon>Paraneoptera</taxon>
        <taxon>Hemiptera</taxon>
        <taxon>Auchenorrhyncha</taxon>
        <taxon>Fulgoroidea</taxon>
        <taxon>Delphacidae</taxon>
        <taxon>Criomorphinae</taxon>
        <taxon>Laodelphax</taxon>
    </lineage>
</organism>
<name>A0A482WGX8_LAOST</name>
<dbReference type="GO" id="GO:0005777">
    <property type="term" value="C:peroxisome"/>
    <property type="evidence" value="ECO:0007669"/>
    <property type="project" value="InterPro"/>
</dbReference>
<dbReference type="InParanoid" id="A0A482WGX8"/>